<sequence>MNLAGVNYNRQFPLTDPNATCEPPEKIIRSQYQSEQNNEMDPNQMLDPLETAIHDDYIIIDHTKENIDPDDDQSLFGNDYSDENPTYTPPKPPKLPVPSPSDTESDENEELPTEALSPAISFQDEIQMEPIKTWITSLLDKVLDDVWRKVHKPKRWKKSNPSEWKVNIAKKRRAEGNTYTIKNKLRAAKMPRSVDCICQKFFTATLCICVDVILDAISKRDSLGCYSSEDKRGKREPINKTNAEDVKFVKEHIESFPVMESHYTRKDTLRKYLDSTLNIKKMYLLYTEKCKEHNRKPVSENKYRRIFVFLYSKKDQCLICVNYAKSDSEKKKCLQESYEEHRKRNQVCQEAKKLDKEKANEDKTFMSVTMDLQAILQIPKGAVGQLYYVRKLVVYNLTIFESPLPNNAYCLCWNEIHGKKGSCEIGTCLYYYLSNCLPSEVNHITIFSDTCGGQNRNQFISALLLWAVHKIDHLNIIEQKFLESGHTYMEADSMHSAIESASKNVDITSMSDWKNVFRRARRQKVKTVNNTKYTIEPYQVKEMKYGDFFNIKKLADSIMKNKTTDTDGNSVKWLKIKRIKYVKGKKDSIFFNYDLSEEFKCLRISNNSTLTAAKRPLTRSKRSIPSLSNEELPDTLQKLYNTVLPISEKKKKDLIKMCKEDIFPEELHSWINNLKTAENLLDRLPDAAVEDSDDEEDA</sequence>
<dbReference type="PANTHER" id="PTHR10773:SF19">
    <property type="match status" value="1"/>
</dbReference>
<evidence type="ECO:0000313" key="4">
    <source>
        <dbReference type="Proteomes" id="UP001159042"/>
    </source>
</evidence>
<proteinExistence type="predicted"/>
<organism evidence="3 4">
    <name type="scientific">Exocentrus adspersus</name>
    <dbReference type="NCBI Taxonomy" id="1586481"/>
    <lineage>
        <taxon>Eukaryota</taxon>
        <taxon>Metazoa</taxon>
        <taxon>Ecdysozoa</taxon>
        <taxon>Arthropoda</taxon>
        <taxon>Hexapoda</taxon>
        <taxon>Insecta</taxon>
        <taxon>Pterygota</taxon>
        <taxon>Neoptera</taxon>
        <taxon>Endopterygota</taxon>
        <taxon>Coleoptera</taxon>
        <taxon>Polyphaga</taxon>
        <taxon>Cucujiformia</taxon>
        <taxon>Chrysomeloidea</taxon>
        <taxon>Cerambycidae</taxon>
        <taxon>Lamiinae</taxon>
        <taxon>Acanthocinini</taxon>
        <taxon>Exocentrus</taxon>
    </lineage>
</organism>
<protein>
    <recommendedName>
        <fullName evidence="2">DUF7869 domain-containing protein</fullName>
    </recommendedName>
</protein>
<dbReference type="AlphaFoldDB" id="A0AAV8VED9"/>
<accession>A0AAV8VED9</accession>
<dbReference type="Proteomes" id="UP001159042">
    <property type="component" value="Unassembled WGS sequence"/>
</dbReference>
<name>A0AAV8VED9_9CUCU</name>
<dbReference type="EMBL" id="JANEYG010000132">
    <property type="protein sequence ID" value="KAJ8912367.1"/>
    <property type="molecule type" value="Genomic_DNA"/>
</dbReference>
<feature type="domain" description="DUF7869" evidence="2">
    <location>
        <begin position="444"/>
        <end position="551"/>
    </location>
</feature>
<dbReference type="Pfam" id="PF25273">
    <property type="entry name" value="DUF7869"/>
    <property type="match status" value="1"/>
</dbReference>
<dbReference type="InterPro" id="IPR057191">
    <property type="entry name" value="DUF7869"/>
</dbReference>
<evidence type="ECO:0000313" key="3">
    <source>
        <dbReference type="EMBL" id="KAJ8912367.1"/>
    </source>
</evidence>
<keyword evidence="4" id="KW-1185">Reference proteome</keyword>
<feature type="region of interest" description="Disordered" evidence="1">
    <location>
        <begin position="64"/>
        <end position="114"/>
    </location>
</feature>
<feature type="compositionally biased region" description="Acidic residues" evidence="1">
    <location>
        <begin position="103"/>
        <end position="112"/>
    </location>
</feature>
<evidence type="ECO:0000256" key="1">
    <source>
        <dbReference type="SAM" id="MobiDB-lite"/>
    </source>
</evidence>
<evidence type="ECO:0000259" key="2">
    <source>
        <dbReference type="Pfam" id="PF25273"/>
    </source>
</evidence>
<gene>
    <name evidence="3" type="ORF">NQ315_014734</name>
</gene>
<feature type="compositionally biased region" description="Pro residues" evidence="1">
    <location>
        <begin position="87"/>
        <end position="99"/>
    </location>
</feature>
<dbReference type="PANTHER" id="PTHR10773">
    <property type="entry name" value="DNA-DIRECTED RNA POLYMERASES I, II, AND III SUBUNIT RPABC2"/>
    <property type="match status" value="1"/>
</dbReference>
<feature type="region of interest" description="Disordered" evidence="1">
    <location>
        <begin position="1"/>
        <end position="22"/>
    </location>
</feature>
<comment type="caution">
    <text evidence="3">The sequence shown here is derived from an EMBL/GenBank/DDBJ whole genome shotgun (WGS) entry which is preliminary data.</text>
</comment>
<reference evidence="3 4" key="1">
    <citation type="journal article" date="2023" name="Insect Mol. Biol.">
        <title>Genome sequencing provides insights into the evolution of gene families encoding plant cell wall-degrading enzymes in longhorned beetles.</title>
        <authorList>
            <person name="Shin N.R."/>
            <person name="Okamura Y."/>
            <person name="Kirsch R."/>
            <person name="Pauchet Y."/>
        </authorList>
    </citation>
    <scope>NUCLEOTIDE SEQUENCE [LARGE SCALE GENOMIC DNA]</scope>
    <source>
        <strain evidence="3">EAD_L_NR</strain>
    </source>
</reference>